<dbReference type="OrthoDB" id="7237699at2759"/>
<reference evidence="2" key="1">
    <citation type="submission" date="2020-11" db="EMBL/GenBank/DDBJ databases">
        <authorList>
            <person name="Tran Van P."/>
        </authorList>
    </citation>
    <scope>NUCLEOTIDE SEQUENCE</scope>
</reference>
<proteinExistence type="predicted"/>
<evidence type="ECO:0000259" key="1">
    <source>
        <dbReference type="PROSITE" id="PS50030"/>
    </source>
</evidence>
<dbReference type="InterPro" id="IPR009060">
    <property type="entry name" value="UBA-like_sf"/>
</dbReference>
<name>A0A7R9ACH6_9CRUS</name>
<dbReference type="EMBL" id="CAJPEV010003593">
    <property type="protein sequence ID" value="CAG0900094.1"/>
    <property type="molecule type" value="Genomic_DNA"/>
</dbReference>
<dbReference type="AlphaFoldDB" id="A0A7R9ACH6"/>
<protein>
    <recommendedName>
        <fullName evidence="1">UBA domain-containing protein</fullName>
    </recommendedName>
</protein>
<dbReference type="SUPFAM" id="SSF46934">
    <property type="entry name" value="UBA-like"/>
    <property type="match status" value="1"/>
</dbReference>
<dbReference type="InterPro" id="IPR015940">
    <property type="entry name" value="UBA"/>
</dbReference>
<keyword evidence="3" id="KW-1185">Reference proteome</keyword>
<organism evidence="2">
    <name type="scientific">Darwinula stevensoni</name>
    <dbReference type="NCBI Taxonomy" id="69355"/>
    <lineage>
        <taxon>Eukaryota</taxon>
        <taxon>Metazoa</taxon>
        <taxon>Ecdysozoa</taxon>
        <taxon>Arthropoda</taxon>
        <taxon>Crustacea</taxon>
        <taxon>Oligostraca</taxon>
        <taxon>Ostracoda</taxon>
        <taxon>Podocopa</taxon>
        <taxon>Podocopida</taxon>
        <taxon>Darwinulocopina</taxon>
        <taxon>Darwinuloidea</taxon>
        <taxon>Darwinulidae</taxon>
        <taxon>Darwinula</taxon>
    </lineage>
</organism>
<evidence type="ECO:0000313" key="3">
    <source>
        <dbReference type="Proteomes" id="UP000677054"/>
    </source>
</evidence>
<dbReference type="Gene3D" id="1.10.8.10">
    <property type="entry name" value="DNA helicase RuvA subunit, C-terminal domain"/>
    <property type="match status" value="1"/>
</dbReference>
<accession>A0A7R9ACH6</accession>
<sequence>MNAGCVFGLPDLVLGPDELDTVLGTFPNARLDLDFILTKPKLCHAAPSCFFQSKPNCDKSPSLDEDVGGVRSYENLQLGHVKTLTGEGFTQEASVKALLISRNDLELARDILQGFSSHP</sequence>
<gene>
    <name evidence="2" type="ORF">DSTB1V02_LOCUS11260</name>
</gene>
<dbReference type="Proteomes" id="UP000677054">
    <property type="component" value="Unassembled WGS sequence"/>
</dbReference>
<dbReference type="PROSITE" id="PS50030">
    <property type="entry name" value="UBA"/>
    <property type="match status" value="1"/>
</dbReference>
<evidence type="ECO:0000313" key="2">
    <source>
        <dbReference type="EMBL" id="CAD7251494.1"/>
    </source>
</evidence>
<feature type="domain" description="UBA" evidence="1">
    <location>
        <begin position="62"/>
        <end position="115"/>
    </location>
</feature>
<dbReference type="EMBL" id="LR903110">
    <property type="protein sequence ID" value="CAD7251494.1"/>
    <property type="molecule type" value="Genomic_DNA"/>
</dbReference>